<evidence type="ECO:0000313" key="4">
    <source>
        <dbReference type="EMBL" id="WFE91964.1"/>
    </source>
</evidence>
<dbReference type="Pfam" id="PF13191">
    <property type="entry name" value="AAA_16"/>
    <property type="match status" value="1"/>
</dbReference>
<evidence type="ECO:0000256" key="1">
    <source>
        <dbReference type="ARBA" id="ARBA00022741"/>
    </source>
</evidence>
<dbReference type="Gene3D" id="3.30.70.1230">
    <property type="entry name" value="Nucleotide cyclase"/>
    <property type="match status" value="1"/>
</dbReference>
<evidence type="ECO:0000313" key="5">
    <source>
        <dbReference type="Proteomes" id="UP001209803"/>
    </source>
</evidence>
<dbReference type="SUPFAM" id="SSF48452">
    <property type="entry name" value="TPR-like"/>
    <property type="match status" value="1"/>
</dbReference>
<organism evidence="4 5">
    <name type="scientific">Roseibium porphyridii</name>
    <dbReference type="NCBI Taxonomy" id="2866279"/>
    <lineage>
        <taxon>Bacteria</taxon>
        <taxon>Pseudomonadati</taxon>
        <taxon>Pseudomonadota</taxon>
        <taxon>Alphaproteobacteria</taxon>
        <taxon>Hyphomicrobiales</taxon>
        <taxon>Stappiaceae</taxon>
        <taxon>Roseibium</taxon>
    </lineage>
</organism>
<dbReference type="Gene3D" id="3.40.50.300">
    <property type="entry name" value="P-loop containing nucleotide triphosphate hydrolases"/>
    <property type="match status" value="1"/>
</dbReference>
<dbReference type="InterPro" id="IPR011990">
    <property type="entry name" value="TPR-like_helical_dom_sf"/>
</dbReference>
<protein>
    <submittedName>
        <fullName evidence="4">AAA family ATPase</fullName>
    </submittedName>
</protein>
<sequence length="958" mass="104877">MLFAKLGTICAVTASEFGGKLVNLPNGQKLLVFGVPVLKELDAERAVLAAQKILRIFKNDDSTFQAQLRCGIASGVGFVVPSEGPSLSPQDVSGKVFDEASLLEKNACGNTLLVSGNTRSLFRSNFEYRQVQLSDGAGIAFEVLQSIAPPSTTLPNARDKSLSAFAGRTNELKTLRLNWSAVKDDKPQLILIEGDPGIGKSRLIHTFLQKAGSDQALVLNFSGSVHHRRTPFFPVAQGLYSFLGLKGLQSPSLIGSVVQTLLVDLKLDTPRNNANLRAILKSGGLDSHPPQEKISAEAPLQTLKDCFHQLSQIHPVVLVFEDAHWMDSSSLELIAYLAETLTKSRVLTLVSTRPGPGATELADLADSTCRMQQLTREQTRFLASQLRPRDMTDAHYEHVVRKSDGIPLFLEELMNIAIDRGGDFFEERRETLIPASLRETLAARISHLGNDKDLLLMASAIGGKFDQKLLTDIAGLPGKAVKKHLAAFQKSGLIFPREDEEKNQYEFKHGLVQDLAYQSIGPKVRKEFHARIASALTRDPENQPEAAAEVIAHHFEQAGNVAASLDYLEIAGLQAVRLAAHKDAGKHFRKALELARGIESHQKRDSTISRFLLLLGPQMITNHGFASEEVQEVYSKARTLKKPQDRSSENLQMIWGLWGAHMVKADITFAQELSADFLEIALQLQTALELAAGHYMTGVGAFYVGDLQGAEKAFLAAVSDAERADFEDMVTNYSLDLGILARSYLCWCYALTDQPRKLQAVSEELEQMASDSDHAFCQAFSSCFLATANNFCGKSADAQRHALKAMELCGNQDFAQQAAQAAINLGRARFNSGDTSALPLMEKGLEDYLSTGAILARPYAEAWIAEALLEKNDAKGALVKLNDVRRFTETTGEAYFDAELMRLSAVATTQLHSAEHPQVRKLLEESVAIAQQTGAELHLNTSIALLRAQPALKKPDKI</sequence>
<dbReference type="PANTHER" id="PTHR16305">
    <property type="entry name" value="TESTICULAR SOLUBLE ADENYLYL CYCLASE"/>
    <property type="match status" value="1"/>
</dbReference>
<gene>
    <name evidence="4" type="ORF">K1718_11550</name>
</gene>
<reference evidence="4 5" key="1">
    <citation type="submission" date="2023-03" db="EMBL/GenBank/DDBJ databases">
        <title>Roseibium porphyridii sp. nov. and Roseibium rhodosorbium sp. nov. isolated from marine algae, Porphyridium cruentum and Rhodosorus marinus, respectively.</title>
        <authorList>
            <person name="Lee M.W."/>
            <person name="Choi B.J."/>
            <person name="Lee J.K."/>
            <person name="Choi D.G."/>
            <person name="Baek J.H."/>
            <person name="Bayburt H."/>
            <person name="Kim J.M."/>
            <person name="Han D.M."/>
            <person name="Kim K.H."/>
            <person name="Jeon C.O."/>
        </authorList>
    </citation>
    <scope>NUCLEOTIDE SEQUENCE [LARGE SCALE GENOMIC DNA]</scope>
    <source>
        <strain evidence="4 5">KMA01</strain>
    </source>
</reference>
<dbReference type="InterPro" id="IPR027417">
    <property type="entry name" value="P-loop_NTPase"/>
</dbReference>
<dbReference type="InterPro" id="IPR029787">
    <property type="entry name" value="Nucleotide_cyclase"/>
</dbReference>
<name>A0ABY8F984_9HYPH</name>
<keyword evidence="1" id="KW-0547">Nucleotide-binding</keyword>
<accession>A0ABY8F984</accession>
<dbReference type="EMBL" id="CP120863">
    <property type="protein sequence ID" value="WFE91964.1"/>
    <property type="molecule type" value="Genomic_DNA"/>
</dbReference>
<proteinExistence type="predicted"/>
<dbReference type="SUPFAM" id="SSF52540">
    <property type="entry name" value="P-loop containing nucleoside triphosphate hydrolases"/>
    <property type="match status" value="1"/>
</dbReference>
<keyword evidence="5" id="KW-1185">Reference proteome</keyword>
<dbReference type="PANTHER" id="PTHR16305:SF28">
    <property type="entry name" value="GUANYLATE CYCLASE DOMAIN-CONTAINING PROTEIN"/>
    <property type="match status" value="1"/>
</dbReference>
<dbReference type="Proteomes" id="UP001209803">
    <property type="component" value="Chromosome"/>
</dbReference>
<evidence type="ECO:0000259" key="3">
    <source>
        <dbReference type="Pfam" id="PF13191"/>
    </source>
</evidence>
<dbReference type="RefSeq" id="WP_265684501.1">
    <property type="nucleotide sequence ID" value="NZ_CP120863.1"/>
</dbReference>
<feature type="domain" description="Orc1-like AAA ATPase" evidence="3">
    <location>
        <begin position="165"/>
        <end position="347"/>
    </location>
</feature>
<dbReference type="SUPFAM" id="SSF55073">
    <property type="entry name" value="Nucleotide cyclase"/>
    <property type="match status" value="1"/>
</dbReference>
<keyword evidence="2" id="KW-0067">ATP-binding</keyword>
<evidence type="ECO:0000256" key="2">
    <source>
        <dbReference type="ARBA" id="ARBA00022840"/>
    </source>
</evidence>
<dbReference type="InterPro" id="IPR041664">
    <property type="entry name" value="AAA_16"/>
</dbReference>